<sequence>MNDQDFALTRNAAGRIVFTGKEGDVHEGVVPVRAFPISAPQEGVSLLGEDGHELRWISRLSDLPEAMRALIETELAQREFMPEITRIRQVSSFATPSKWQISTDRGDTELLLKAEDHIRRLTNSTLLITDGYGVSFLIRDIGAMDHHSRKLLDRFL</sequence>
<feature type="domain" description="DUF1854" evidence="1">
    <location>
        <begin position="26"/>
        <end position="155"/>
    </location>
</feature>
<dbReference type="EMBL" id="MLJW01000008">
    <property type="protein sequence ID" value="OIR15802.1"/>
    <property type="molecule type" value="Genomic_DNA"/>
</dbReference>
<proteinExistence type="predicted"/>
<dbReference type="Pfam" id="PF08909">
    <property type="entry name" value="DUF1854"/>
    <property type="match status" value="1"/>
</dbReference>
<name>A0A1J5T4L5_9ZZZZ</name>
<dbReference type="AlphaFoldDB" id="A0A1J5T4L5"/>
<evidence type="ECO:0000313" key="2">
    <source>
        <dbReference type="EMBL" id="OIR15802.1"/>
    </source>
</evidence>
<accession>A0A1J5T4L5</accession>
<evidence type="ECO:0000259" key="1">
    <source>
        <dbReference type="Pfam" id="PF08909"/>
    </source>
</evidence>
<protein>
    <recommendedName>
        <fullName evidence="1">DUF1854 domain-containing protein</fullName>
    </recommendedName>
</protein>
<gene>
    <name evidence="2" type="ORF">GALL_33030</name>
</gene>
<dbReference type="InterPro" id="IPR015005">
    <property type="entry name" value="DUF1854"/>
</dbReference>
<comment type="caution">
    <text evidence="2">The sequence shown here is derived from an EMBL/GenBank/DDBJ whole genome shotgun (WGS) entry which is preliminary data.</text>
</comment>
<organism evidence="2">
    <name type="scientific">mine drainage metagenome</name>
    <dbReference type="NCBI Taxonomy" id="410659"/>
    <lineage>
        <taxon>unclassified sequences</taxon>
        <taxon>metagenomes</taxon>
        <taxon>ecological metagenomes</taxon>
    </lineage>
</organism>
<reference evidence="2" key="1">
    <citation type="submission" date="2016-10" db="EMBL/GenBank/DDBJ databases">
        <title>Sequence of Gallionella enrichment culture.</title>
        <authorList>
            <person name="Poehlein A."/>
            <person name="Muehling M."/>
            <person name="Daniel R."/>
        </authorList>
    </citation>
    <scope>NUCLEOTIDE SEQUENCE</scope>
</reference>